<comment type="similarity">
    <text evidence="2 9">Belongs to the eIF-2B alpha/beta/delta subunits family.</text>
</comment>
<evidence type="ECO:0000313" key="11">
    <source>
        <dbReference type="Proteomes" id="UP001363622"/>
    </source>
</evidence>
<comment type="caution">
    <text evidence="10">The sequence shown here is derived from an EMBL/GenBank/DDBJ whole genome shotgun (WGS) entry which is preliminary data.</text>
</comment>
<dbReference type="GO" id="GO:0003743">
    <property type="term" value="F:translation initiation factor activity"/>
    <property type="evidence" value="ECO:0007669"/>
    <property type="project" value="UniProtKB-KW"/>
</dbReference>
<dbReference type="InterPro" id="IPR051501">
    <property type="entry name" value="eIF2B_alpha/beta/delta"/>
</dbReference>
<keyword evidence="4 10" id="KW-0396">Initiation factor</keyword>
<evidence type="ECO:0000256" key="8">
    <source>
        <dbReference type="ARBA" id="ARBA00046432"/>
    </source>
</evidence>
<keyword evidence="11" id="KW-1185">Reference proteome</keyword>
<keyword evidence="3" id="KW-0963">Cytoplasm</keyword>
<gene>
    <name evidence="10" type="ORF">IWZ03DRAFT_69706</name>
</gene>
<name>A0ABR1KCK9_9PEZI</name>
<sequence length="349" mass="37837">MVPQPPLGASAANFDIVAKYRTLLADDPNMTMPIAAIQALVAALSTHDTSTTTETMTLLAAYTDKLKAGVPNQISLSSGTDLFQRFLTHSIKSGADADFAAVLRHLLSNGQLFAERAKAARAKIASHGKVAIRDGQTILTKGASRCVQGVLEVAARANIRFRVIYVLSSLNDTNGTDMVTSLRTHGIPVATVPDAAIAYNMHKVDKVFVGAEGVLQDGGIVSQMGTHQLALLAQIKDKQFFVFAESHKFVRLYPLGQFDLPIEQKATRFYADEDDEAVETWGSRNSSQAPEELHPQLREEIEQRERLWAAGAIDNAVDYTPGKLISAIGTETGMLTPSAVADELYKIWL</sequence>
<dbReference type="PANTHER" id="PTHR45860">
    <property type="entry name" value="TRANSLATION INITIATION FACTOR EIF-2B SUBUNIT ALPHA"/>
    <property type="match status" value="1"/>
</dbReference>
<protein>
    <recommendedName>
        <fullName evidence="6">Translation initiation factor eIF2B subunit alpha</fullName>
    </recommendedName>
    <alternativeName>
        <fullName evidence="7">eIF2B GDP-GTP exchange factor subunit alpha</fullName>
    </alternativeName>
</protein>
<evidence type="ECO:0000256" key="4">
    <source>
        <dbReference type="ARBA" id="ARBA00022540"/>
    </source>
</evidence>
<comment type="subunit">
    <text evidence="8">Component of the translation initiation factor 2B (eIF2B) complex which is a heterodecamer of two sets of five different subunits: alpha, beta, gamma, delta and epsilon. Subunits alpha, beta and delta comprise a regulatory subcomplex and subunits epsilon and gamma comprise a catalytic subcomplex. Within the complex, the hexameric regulatory complex resides at the center, with the two heterodimeric catalytic subcomplexes bound on opposite sides.</text>
</comment>
<evidence type="ECO:0000256" key="9">
    <source>
        <dbReference type="RuleBase" id="RU003814"/>
    </source>
</evidence>
<evidence type="ECO:0000256" key="2">
    <source>
        <dbReference type="ARBA" id="ARBA00007251"/>
    </source>
</evidence>
<reference evidence="10 11" key="1">
    <citation type="submission" date="2024-04" db="EMBL/GenBank/DDBJ databases">
        <title>Phyllosticta paracitricarpa is synonymous to the EU quarantine fungus P. citricarpa based on phylogenomic analyses.</title>
        <authorList>
            <consortium name="Lawrence Berkeley National Laboratory"/>
            <person name="Van Ingen-Buijs V.A."/>
            <person name="Van Westerhoven A.C."/>
            <person name="Haridas S."/>
            <person name="Skiadas P."/>
            <person name="Martin F."/>
            <person name="Groenewald J.Z."/>
            <person name="Crous P.W."/>
            <person name="Seidl M.F."/>
        </authorList>
    </citation>
    <scope>NUCLEOTIDE SEQUENCE [LARGE SCALE GENOMIC DNA]</scope>
    <source>
        <strain evidence="10 11">CBS 123371</strain>
    </source>
</reference>
<dbReference type="SUPFAM" id="SSF100950">
    <property type="entry name" value="NagB/RpiA/CoA transferase-like"/>
    <property type="match status" value="1"/>
</dbReference>
<dbReference type="Proteomes" id="UP001363622">
    <property type="component" value="Unassembled WGS sequence"/>
</dbReference>
<evidence type="ECO:0000256" key="6">
    <source>
        <dbReference type="ARBA" id="ARBA00044208"/>
    </source>
</evidence>
<proteinExistence type="inferred from homology"/>
<accession>A0ABR1KCK9</accession>
<dbReference type="PANTHER" id="PTHR45860:SF1">
    <property type="entry name" value="TRANSLATION INITIATION FACTOR EIF-2B SUBUNIT ALPHA"/>
    <property type="match status" value="1"/>
</dbReference>
<evidence type="ECO:0000256" key="5">
    <source>
        <dbReference type="ARBA" id="ARBA00022917"/>
    </source>
</evidence>
<dbReference type="EMBL" id="JBBPHU010000013">
    <property type="protein sequence ID" value="KAK7510851.1"/>
    <property type="molecule type" value="Genomic_DNA"/>
</dbReference>
<keyword evidence="5" id="KW-0648">Protein biosynthesis</keyword>
<dbReference type="Pfam" id="PF01008">
    <property type="entry name" value="IF-2B"/>
    <property type="match status" value="1"/>
</dbReference>
<evidence type="ECO:0000256" key="1">
    <source>
        <dbReference type="ARBA" id="ARBA00004514"/>
    </source>
</evidence>
<dbReference type="Gene3D" id="1.20.120.1070">
    <property type="entry name" value="Translation initiation factor eIF-2B, N-terminal domain"/>
    <property type="match status" value="1"/>
</dbReference>
<comment type="subcellular location">
    <subcellularLocation>
        <location evidence="1">Cytoplasm</location>
        <location evidence="1">Cytosol</location>
    </subcellularLocation>
</comment>
<dbReference type="InterPro" id="IPR042528">
    <property type="entry name" value="elF-2B_alpha_N"/>
</dbReference>
<dbReference type="InterPro" id="IPR000649">
    <property type="entry name" value="IF-2B-related"/>
</dbReference>
<evidence type="ECO:0000256" key="3">
    <source>
        <dbReference type="ARBA" id="ARBA00022490"/>
    </source>
</evidence>
<evidence type="ECO:0000256" key="7">
    <source>
        <dbReference type="ARBA" id="ARBA00044236"/>
    </source>
</evidence>
<dbReference type="InterPro" id="IPR042529">
    <property type="entry name" value="IF_2B-like_C"/>
</dbReference>
<evidence type="ECO:0000313" key="10">
    <source>
        <dbReference type="EMBL" id="KAK7510851.1"/>
    </source>
</evidence>
<organism evidence="10 11">
    <name type="scientific">Phyllosticta citriasiana</name>
    <dbReference type="NCBI Taxonomy" id="595635"/>
    <lineage>
        <taxon>Eukaryota</taxon>
        <taxon>Fungi</taxon>
        <taxon>Dikarya</taxon>
        <taxon>Ascomycota</taxon>
        <taxon>Pezizomycotina</taxon>
        <taxon>Dothideomycetes</taxon>
        <taxon>Dothideomycetes incertae sedis</taxon>
        <taxon>Botryosphaeriales</taxon>
        <taxon>Phyllostictaceae</taxon>
        <taxon>Phyllosticta</taxon>
    </lineage>
</organism>
<dbReference type="InterPro" id="IPR037171">
    <property type="entry name" value="NagB/RpiA_transferase-like"/>
</dbReference>
<dbReference type="Gene3D" id="3.40.50.10470">
    <property type="entry name" value="Translation initiation factor eif-2b, domain 2"/>
    <property type="match status" value="1"/>
</dbReference>